<sequence>MENKSKNYFLIVGIILCSLSALIVILRYFGIAVLPEPSSAFWTIFAVSAVSFIILMCRKANKKNVVLFIAGLFIYFFMFFVSLFKVGTIGGTEHFNTISSDDGKHTVVVHEFQRPIHSGFAIYRKVFLNVYICEHWTDVRTGYFPFENGDCKYEWDNDTLNISFRRDENVGYETVTIVF</sequence>
<evidence type="ECO:0000313" key="3">
    <source>
        <dbReference type="Proteomes" id="UP000182192"/>
    </source>
</evidence>
<dbReference type="RefSeq" id="WP_074961444.1">
    <property type="nucleotide sequence ID" value="NZ_FOKQ01000016.1"/>
</dbReference>
<gene>
    <name evidence="2" type="ORF">SAMN02910406_02000</name>
</gene>
<organism evidence="2 3">
    <name type="scientific">Ruminococcus albus</name>
    <dbReference type="NCBI Taxonomy" id="1264"/>
    <lineage>
        <taxon>Bacteria</taxon>
        <taxon>Bacillati</taxon>
        <taxon>Bacillota</taxon>
        <taxon>Clostridia</taxon>
        <taxon>Eubacteriales</taxon>
        <taxon>Oscillospiraceae</taxon>
        <taxon>Ruminococcus</taxon>
    </lineage>
</organism>
<feature type="transmembrane region" description="Helical" evidence="1">
    <location>
        <begin position="7"/>
        <end position="28"/>
    </location>
</feature>
<dbReference type="Proteomes" id="UP000182192">
    <property type="component" value="Unassembled WGS sequence"/>
</dbReference>
<evidence type="ECO:0000256" key="1">
    <source>
        <dbReference type="SAM" id="Phobius"/>
    </source>
</evidence>
<reference evidence="2 3" key="1">
    <citation type="submission" date="2016-10" db="EMBL/GenBank/DDBJ databases">
        <authorList>
            <person name="de Groot N.N."/>
        </authorList>
    </citation>
    <scope>NUCLEOTIDE SEQUENCE [LARGE SCALE GENOMIC DNA]</scope>
    <source>
        <strain evidence="2 3">AR67</strain>
    </source>
</reference>
<accession>A0A1I1KNM7</accession>
<proteinExistence type="predicted"/>
<name>A0A1I1KNM7_RUMAL</name>
<protein>
    <submittedName>
        <fullName evidence="2">Uncharacterized protein</fullName>
    </submittedName>
</protein>
<dbReference type="EMBL" id="FOKQ01000016">
    <property type="protein sequence ID" value="SFC59733.1"/>
    <property type="molecule type" value="Genomic_DNA"/>
</dbReference>
<feature type="transmembrane region" description="Helical" evidence="1">
    <location>
        <begin position="40"/>
        <end position="57"/>
    </location>
</feature>
<keyword evidence="1" id="KW-0472">Membrane</keyword>
<keyword evidence="1" id="KW-0812">Transmembrane</keyword>
<evidence type="ECO:0000313" key="2">
    <source>
        <dbReference type="EMBL" id="SFC59733.1"/>
    </source>
</evidence>
<dbReference type="AlphaFoldDB" id="A0A1I1KNM7"/>
<keyword evidence="1" id="KW-1133">Transmembrane helix</keyword>
<feature type="transmembrane region" description="Helical" evidence="1">
    <location>
        <begin position="64"/>
        <end position="84"/>
    </location>
</feature>